<feature type="region of interest" description="Disordered" evidence="3">
    <location>
        <begin position="390"/>
        <end position="635"/>
    </location>
</feature>
<dbReference type="FunFam" id="1.10.510.10:FF:000421">
    <property type="entry name" value="Serine/threonine-protein kinase PAK 6"/>
    <property type="match status" value="1"/>
</dbReference>
<dbReference type="Proteomes" id="UP000094065">
    <property type="component" value="Unassembled WGS sequence"/>
</dbReference>
<dbReference type="InterPro" id="IPR011009">
    <property type="entry name" value="Kinase-like_dom_sf"/>
</dbReference>
<evidence type="ECO:0000259" key="4">
    <source>
        <dbReference type="PROSITE" id="PS50011"/>
    </source>
</evidence>
<dbReference type="GO" id="GO:0004674">
    <property type="term" value="F:protein serine/threonine kinase activity"/>
    <property type="evidence" value="ECO:0007669"/>
    <property type="project" value="TreeGrafter"/>
</dbReference>
<dbReference type="Pfam" id="PF00069">
    <property type="entry name" value="Pkinase"/>
    <property type="match status" value="1"/>
</dbReference>
<feature type="region of interest" description="Disordered" evidence="3">
    <location>
        <begin position="729"/>
        <end position="769"/>
    </location>
</feature>
<dbReference type="PROSITE" id="PS50011">
    <property type="entry name" value="PROTEIN_KINASE_DOM"/>
    <property type="match status" value="1"/>
</dbReference>
<dbReference type="SUPFAM" id="SSF56112">
    <property type="entry name" value="Protein kinase-like (PK-like)"/>
    <property type="match status" value="1"/>
</dbReference>
<dbReference type="AlphaFoldDB" id="A0A1E3HC30"/>
<feature type="compositionally biased region" description="Polar residues" evidence="3">
    <location>
        <begin position="695"/>
        <end position="708"/>
    </location>
</feature>
<feature type="compositionally biased region" description="Polar residues" evidence="3">
    <location>
        <begin position="752"/>
        <end position="761"/>
    </location>
</feature>
<evidence type="ECO:0000313" key="5">
    <source>
        <dbReference type="EMBL" id="ODN73899.1"/>
    </source>
</evidence>
<dbReference type="GO" id="GO:0005524">
    <property type="term" value="F:ATP binding"/>
    <property type="evidence" value="ECO:0007669"/>
    <property type="project" value="UniProtKB-KW"/>
</dbReference>
<evidence type="ECO:0000256" key="1">
    <source>
        <dbReference type="ARBA" id="ARBA00022741"/>
    </source>
</evidence>
<dbReference type="PANTHER" id="PTHR48012">
    <property type="entry name" value="STERILE20-LIKE KINASE, ISOFORM B-RELATED"/>
    <property type="match status" value="1"/>
</dbReference>
<keyword evidence="6" id="KW-1185">Reference proteome</keyword>
<feature type="compositionally biased region" description="Polar residues" evidence="3">
    <location>
        <begin position="609"/>
        <end position="624"/>
    </location>
</feature>
<protein>
    <recommendedName>
        <fullName evidence="4">Protein kinase domain-containing protein</fullName>
    </recommendedName>
</protein>
<organism evidence="5 6">
    <name type="scientific">Cryptococcus amylolentus CBS 6039</name>
    <dbReference type="NCBI Taxonomy" id="1295533"/>
    <lineage>
        <taxon>Eukaryota</taxon>
        <taxon>Fungi</taxon>
        <taxon>Dikarya</taxon>
        <taxon>Basidiomycota</taxon>
        <taxon>Agaricomycotina</taxon>
        <taxon>Tremellomycetes</taxon>
        <taxon>Tremellales</taxon>
        <taxon>Cryptococcaceae</taxon>
        <taxon>Cryptococcus</taxon>
    </lineage>
</organism>
<feature type="domain" description="Protein kinase" evidence="4">
    <location>
        <begin position="30"/>
        <end position="294"/>
    </location>
</feature>
<keyword evidence="2" id="KW-0067">ATP-binding</keyword>
<accession>A0A1E3HC30</accession>
<dbReference type="Gene3D" id="1.10.510.10">
    <property type="entry name" value="Transferase(Phosphotransferase) domain 1"/>
    <property type="match status" value="1"/>
</dbReference>
<dbReference type="InterPro" id="IPR000719">
    <property type="entry name" value="Prot_kinase_dom"/>
</dbReference>
<feature type="compositionally biased region" description="Polar residues" evidence="3">
    <location>
        <begin position="527"/>
        <end position="543"/>
    </location>
</feature>
<gene>
    <name evidence="5" type="ORF">L202_07411</name>
</gene>
<evidence type="ECO:0000256" key="3">
    <source>
        <dbReference type="SAM" id="MobiDB-lite"/>
    </source>
</evidence>
<evidence type="ECO:0000313" key="6">
    <source>
        <dbReference type="Proteomes" id="UP000094065"/>
    </source>
</evidence>
<name>A0A1E3HC30_9TREE</name>
<feature type="region of interest" description="Disordered" evidence="3">
    <location>
        <begin position="693"/>
        <end position="716"/>
    </location>
</feature>
<dbReference type="RefSeq" id="XP_018989761.1">
    <property type="nucleotide sequence ID" value="XM_019142118.1"/>
</dbReference>
<sequence length="874" mass="93301">MPPPNHNSREQAYLTALQSQPKDVNPDTIYEKLEIAGKGAYGAVYKGRHVASGHVVALKIINLDTEDDDVDDIQKEISLLQQLMLGSASAGGAPQNVTKYYGSMMEGPRVWIVMEYAEGGSIRTLSRAQPLKELHICLITREVLIALAFLHKNGVIHRDIKAANILLTTQPLRILLCDFGVAALLQSNTSKRSTFVGTPYWMAPEVVTEGKMYDSKADIWSLGITLLEMAYGEPPMSGQPAARAVMLLGDKRMRAPRLEGDHWSKEMRDFVVGCLNEDAADRLSAEELSKSRWIKQQAKTPLTQLNDLIARFQAWKDSGGQRMSLAAGVGASIDDDEFDEMPNGDWAFDTVRSRASMMLLDQKAQAGEVDKSLSPPTARPAPQSLRRLFHDETSSDPDPFQSFAHQQPPTPQSSEDNGTVKQTGRFASPEADDPSSREGSPPKNEFDGQTIRQARLGRDGRSPTPLMVKTDQVPSINLPLPSADSNATSATYHPDELEPTPIAPRGDGPVPSPRPIRNKMSLDNLPSAASFNSQPPTSKSSMQLGLEDRSKSSLGMSRPGGSEARDGLRGFQFPLMGQSGPPPAGVSKLQPPHLGRNHSAAPAFPSALHSDTSQGTLPSASPTAPSFPGLSPRPPMMRQASVAVMENRSAAQSHAQAAQAQALALAHGHEGGAGLHKGLAVPGGMAGIGLGRPGQQGTSQGMARTRSGSRADDGHNVGLRDLLKLTPAAPGMQDLLPPSPSVSTTPHKLSPRPQQTHNQPGSIPAHPAFPEAVSSASLPMSKTPSLASLASTVPASAPAPNLGPVSTSTGLQNDWGPVPDVRLGPPIRPLDLGHLDSQDVFTELESLVDDMQSWLGCVENGLEDLLRLPESANA</sequence>
<feature type="compositionally biased region" description="Polar residues" evidence="3">
    <location>
        <begin position="403"/>
        <end position="422"/>
    </location>
</feature>
<evidence type="ECO:0000256" key="2">
    <source>
        <dbReference type="ARBA" id="ARBA00022840"/>
    </source>
</evidence>
<dbReference type="OrthoDB" id="248923at2759"/>
<dbReference type="SMART" id="SM00220">
    <property type="entry name" value="S_TKc"/>
    <property type="match status" value="1"/>
</dbReference>
<reference evidence="5 6" key="1">
    <citation type="submission" date="2016-06" db="EMBL/GenBank/DDBJ databases">
        <title>Evolution of pathogenesis and genome organization in the Tremellales.</title>
        <authorList>
            <person name="Cuomo C."/>
            <person name="Litvintseva A."/>
            <person name="Heitman J."/>
            <person name="Chen Y."/>
            <person name="Sun S."/>
            <person name="Springer D."/>
            <person name="Dromer F."/>
            <person name="Young S."/>
            <person name="Zeng Q."/>
            <person name="Chapman S."/>
            <person name="Gujja S."/>
            <person name="Saif S."/>
            <person name="Birren B."/>
        </authorList>
    </citation>
    <scope>NUCLEOTIDE SEQUENCE [LARGE SCALE GENOMIC DNA]</scope>
    <source>
        <strain evidence="5 6">CBS 6039</strain>
    </source>
</reference>
<dbReference type="GO" id="GO:0005737">
    <property type="term" value="C:cytoplasm"/>
    <property type="evidence" value="ECO:0007669"/>
    <property type="project" value="TreeGrafter"/>
</dbReference>
<comment type="caution">
    <text evidence="5">The sequence shown here is derived from an EMBL/GenBank/DDBJ whole genome shotgun (WGS) entry which is preliminary data.</text>
</comment>
<dbReference type="InterPro" id="IPR008271">
    <property type="entry name" value="Ser/Thr_kinase_AS"/>
</dbReference>
<dbReference type="EMBL" id="AWGJ01000012">
    <property type="protein sequence ID" value="ODN73899.1"/>
    <property type="molecule type" value="Genomic_DNA"/>
</dbReference>
<dbReference type="PROSITE" id="PS00108">
    <property type="entry name" value="PROTEIN_KINASE_ST"/>
    <property type="match status" value="1"/>
</dbReference>
<dbReference type="GeneID" id="30158720"/>
<keyword evidence="1" id="KW-0547">Nucleotide-binding</keyword>
<dbReference type="InterPro" id="IPR050629">
    <property type="entry name" value="STE20/SPS1-PAK"/>
</dbReference>
<dbReference type="PANTHER" id="PTHR48012:SF21">
    <property type="entry name" value="PH DOMAIN-CONTAINING PROTEIN"/>
    <property type="match status" value="1"/>
</dbReference>
<dbReference type="STRING" id="1295533.A0A1E3HC30"/>
<proteinExistence type="predicted"/>
<dbReference type="Gene3D" id="3.30.200.20">
    <property type="entry name" value="Phosphorylase Kinase, domain 1"/>
    <property type="match status" value="1"/>
</dbReference>